<accession>A0A131ZY11</accession>
<keyword evidence="5" id="KW-0879">Wnt signaling pathway</keyword>
<evidence type="ECO:0000256" key="5">
    <source>
        <dbReference type="ARBA" id="ARBA00022687"/>
    </source>
</evidence>
<dbReference type="InterPro" id="IPR015526">
    <property type="entry name" value="Frizzled/SFRP"/>
</dbReference>
<keyword evidence="3" id="KW-0217">Developmental protein</keyword>
<evidence type="ECO:0000256" key="8">
    <source>
        <dbReference type="ARBA" id="ARBA00023157"/>
    </source>
</evidence>
<keyword evidence="8 9" id="KW-1015">Disulfide bond</keyword>
<evidence type="ECO:0000256" key="3">
    <source>
        <dbReference type="ARBA" id="ARBA00022473"/>
    </source>
</evidence>
<feature type="disulfide bond" evidence="9">
    <location>
        <begin position="109"/>
        <end position="133"/>
    </location>
</feature>
<evidence type="ECO:0000256" key="6">
    <source>
        <dbReference type="ARBA" id="ARBA00022729"/>
    </source>
</evidence>
<dbReference type="PANTHER" id="PTHR11309:SF148">
    <property type="entry name" value="SECRETED FRIZZLED-RELATED PROTEIN 1"/>
    <property type="match status" value="1"/>
</dbReference>
<dbReference type="GO" id="GO:0017147">
    <property type="term" value="F:Wnt-protein binding"/>
    <property type="evidence" value="ECO:0007669"/>
    <property type="project" value="TreeGrafter"/>
</dbReference>
<keyword evidence="4" id="KW-0964">Secreted</keyword>
<dbReference type="GO" id="GO:0030154">
    <property type="term" value="P:cell differentiation"/>
    <property type="evidence" value="ECO:0007669"/>
    <property type="project" value="UniProtKB-KW"/>
</dbReference>
<comment type="caution">
    <text evidence="9">Lacks conserved residue(s) required for the propagation of feature annotation.</text>
</comment>
<dbReference type="InterPro" id="IPR020067">
    <property type="entry name" value="Frizzled_dom"/>
</dbReference>
<evidence type="ECO:0000313" key="12">
    <source>
        <dbReference type="Proteomes" id="UP000616769"/>
    </source>
</evidence>
<organism evidence="11 12">
    <name type="scientific">Sarcoptes scabiei</name>
    <name type="common">Itch mite</name>
    <name type="synonym">Acarus scabiei</name>
    <dbReference type="NCBI Taxonomy" id="52283"/>
    <lineage>
        <taxon>Eukaryota</taxon>
        <taxon>Metazoa</taxon>
        <taxon>Ecdysozoa</taxon>
        <taxon>Arthropoda</taxon>
        <taxon>Chelicerata</taxon>
        <taxon>Arachnida</taxon>
        <taxon>Acari</taxon>
        <taxon>Acariformes</taxon>
        <taxon>Sarcoptiformes</taxon>
        <taxon>Astigmata</taxon>
        <taxon>Psoroptidia</taxon>
        <taxon>Sarcoptoidea</taxon>
        <taxon>Sarcoptidae</taxon>
        <taxon>Sarcoptinae</taxon>
        <taxon>Sarcoptes</taxon>
    </lineage>
</organism>
<evidence type="ECO:0000256" key="7">
    <source>
        <dbReference type="ARBA" id="ARBA00022782"/>
    </source>
</evidence>
<proteinExistence type="inferred from homology"/>
<dbReference type="Gene3D" id="1.10.2000.10">
    <property type="entry name" value="Frizzled cysteine-rich domain"/>
    <property type="match status" value="1"/>
</dbReference>
<comment type="similarity">
    <text evidence="2">Belongs to the secreted frizzled-related protein (sFRP) family.</text>
</comment>
<evidence type="ECO:0000256" key="1">
    <source>
        <dbReference type="ARBA" id="ARBA00004613"/>
    </source>
</evidence>
<dbReference type="PANTHER" id="PTHR11309">
    <property type="entry name" value="FRIZZLED"/>
    <property type="match status" value="1"/>
</dbReference>
<keyword evidence="7" id="KW-0221">Differentiation</keyword>
<dbReference type="OrthoDB" id="10053709at2759"/>
<name>A0A131ZY11_SARSC</name>
<dbReference type="PROSITE" id="PS50038">
    <property type="entry name" value="FZ"/>
    <property type="match status" value="1"/>
</dbReference>
<dbReference type="GO" id="GO:0035567">
    <property type="term" value="P:non-canonical Wnt signaling pathway"/>
    <property type="evidence" value="ECO:0007669"/>
    <property type="project" value="TreeGrafter"/>
</dbReference>
<dbReference type="GO" id="GO:0060070">
    <property type="term" value="P:canonical Wnt signaling pathway"/>
    <property type="evidence" value="ECO:0007669"/>
    <property type="project" value="TreeGrafter"/>
</dbReference>
<dbReference type="SMART" id="SM00063">
    <property type="entry name" value="FRI"/>
    <property type="match status" value="1"/>
</dbReference>
<dbReference type="VEuPathDB" id="VectorBase:SSCA009780"/>
<evidence type="ECO:0000256" key="9">
    <source>
        <dbReference type="PROSITE-ProRule" id="PRU00090"/>
    </source>
</evidence>
<evidence type="ECO:0000256" key="2">
    <source>
        <dbReference type="ARBA" id="ARBA00010054"/>
    </source>
</evidence>
<feature type="disulfide bond" evidence="9">
    <location>
        <begin position="49"/>
        <end position="95"/>
    </location>
</feature>
<comment type="caution">
    <text evidence="11">The sequence shown here is derived from an EMBL/GenBank/DDBJ whole genome shotgun (WGS) entry which is preliminary data.</text>
</comment>
<dbReference type="EMBL" id="JXLN01004836">
    <property type="protein sequence ID" value="KPM03389.1"/>
    <property type="molecule type" value="Genomic_DNA"/>
</dbReference>
<evidence type="ECO:0000313" key="11">
    <source>
        <dbReference type="EMBL" id="KPM03389.1"/>
    </source>
</evidence>
<dbReference type="Proteomes" id="UP000616769">
    <property type="component" value="Unassembled WGS sequence"/>
</dbReference>
<dbReference type="InterPro" id="IPR036790">
    <property type="entry name" value="Frizzled_dom_sf"/>
</dbReference>
<protein>
    <submittedName>
        <fullName evidence="11">Frizzled-like protein</fullName>
    </submittedName>
</protein>
<feature type="compositionally biased region" description="Basic and acidic residues" evidence="10">
    <location>
        <begin position="157"/>
        <end position="187"/>
    </location>
</feature>
<sequence length="340" mass="39325">MSLTLIQANTFIWDPENTDHIELIRPLNRHSTFSSTTKCVSIPTNLTLCYGIKYREMRLPNLLYHETINEVIEQSSSWIQLIHIGCHTDTRLFLCSLFNQTIPPCRSLCENVKNSCEPSMKRHGFNWPPMMQCNLFPIDNNMCIESQTIPNQASSIDHNDFDNRSESQSSGREKGSRINPNRDRNKLDPSIQRSLLEGFCNSDWAIKIGANSIRNNHRIRVKKYKTIFGTLNLMTPFTLILNQSVWLRSNKTETVESIENNQNDRTNKEKFLIIGKGSESKNLTVNLAINWNKNGARIKKILRMIKSNGVMVQIENGIEFERKIQPTSTLDRQQQQQQQR</sequence>
<dbReference type="Pfam" id="PF01392">
    <property type="entry name" value="Fz"/>
    <property type="match status" value="1"/>
</dbReference>
<gene>
    <name evidence="11" type="ORF">QR98_0018200</name>
</gene>
<dbReference type="SUPFAM" id="SSF63501">
    <property type="entry name" value="Frizzled cysteine-rich domain"/>
    <property type="match status" value="1"/>
</dbReference>
<dbReference type="FunFam" id="1.10.2000.10:FF:000001">
    <property type="entry name" value="secreted frizzled-related protein 2"/>
    <property type="match status" value="1"/>
</dbReference>
<feature type="region of interest" description="Disordered" evidence="10">
    <location>
        <begin position="153"/>
        <end position="187"/>
    </location>
</feature>
<reference evidence="11 12" key="1">
    <citation type="journal article" date="2015" name="Parasit. Vectors">
        <title>Draft genome of the scabies mite.</title>
        <authorList>
            <person name="Rider S.D.Jr."/>
            <person name="Morgan M.S."/>
            <person name="Arlian L.G."/>
        </authorList>
    </citation>
    <scope>NUCLEOTIDE SEQUENCE [LARGE SCALE GENOMIC DNA]</scope>
    <source>
        <strain evidence="11">Arlian Lab</strain>
    </source>
</reference>
<dbReference type="AlphaFoldDB" id="A0A131ZY11"/>
<evidence type="ECO:0000256" key="10">
    <source>
        <dbReference type="SAM" id="MobiDB-lite"/>
    </source>
</evidence>
<keyword evidence="6" id="KW-0732">Signal</keyword>
<evidence type="ECO:0000256" key="4">
    <source>
        <dbReference type="ARBA" id="ARBA00022525"/>
    </source>
</evidence>
<comment type="subcellular location">
    <subcellularLocation>
        <location evidence="1">Secreted</location>
    </subcellularLocation>
</comment>
<dbReference type="GO" id="GO:0005615">
    <property type="term" value="C:extracellular space"/>
    <property type="evidence" value="ECO:0007669"/>
    <property type="project" value="TreeGrafter"/>
</dbReference>